<dbReference type="Proteomes" id="UP000652761">
    <property type="component" value="Unassembled WGS sequence"/>
</dbReference>
<evidence type="ECO:0000259" key="10">
    <source>
        <dbReference type="PROSITE" id="PS50011"/>
    </source>
</evidence>
<comment type="subcellular location">
    <subcellularLocation>
        <location evidence="1">Membrane</location>
        <topology evidence="1">Single-pass membrane protein</topology>
    </subcellularLocation>
</comment>
<evidence type="ECO:0000256" key="3">
    <source>
        <dbReference type="ARBA" id="ARBA00022692"/>
    </source>
</evidence>
<dbReference type="PROSITE" id="PS00107">
    <property type="entry name" value="PROTEIN_KINASE_ATP"/>
    <property type="match status" value="1"/>
</dbReference>
<dbReference type="FunFam" id="3.30.200.20:FF:000178">
    <property type="entry name" value="serine/threonine-protein kinase PBS1-like"/>
    <property type="match status" value="1"/>
</dbReference>
<dbReference type="InterPro" id="IPR011009">
    <property type="entry name" value="Kinase-like_dom_sf"/>
</dbReference>
<keyword evidence="4" id="KW-0732">Signal</keyword>
<proteinExistence type="predicted"/>
<keyword evidence="7" id="KW-1133">Transmembrane helix</keyword>
<accession>A0A843VSF2</accession>
<name>A0A843VSF2_COLES</name>
<dbReference type="SMART" id="SM00219">
    <property type="entry name" value="TyrKc"/>
    <property type="match status" value="1"/>
</dbReference>
<evidence type="ECO:0000256" key="1">
    <source>
        <dbReference type="ARBA" id="ARBA00004167"/>
    </source>
</evidence>
<keyword evidence="6 9" id="KW-0067">ATP-binding</keyword>
<evidence type="ECO:0000313" key="11">
    <source>
        <dbReference type="EMBL" id="MQL95123.1"/>
    </source>
</evidence>
<sequence length="155" mass="17572">MVTWMCKKRSIEEVKLAEVTLVVFRYSDLQRATKNFAERLGGGGFGSVFKGVLPDATAIAVKKLEGLAGFSHGVKQFRTELSTLGMVQHVNLVRLHGFCAQRPEKLLVYDYMPNGSLDTHLFRRDHSKNLSWKTRYQIVVGVARGLSYLHEKCRE</sequence>
<keyword evidence="8" id="KW-0472">Membrane</keyword>
<dbReference type="GO" id="GO:0005524">
    <property type="term" value="F:ATP binding"/>
    <property type="evidence" value="ECO:0007669"/>
    <property type="project" value="UniProtKB-UniRule"/>
</dbReference>
<reference evidence="11" key="1">
    <citation type="submission" date="2017-07" db="EMBL/GenBank/DDBJ databases">
        <title>Taro Niue Genome Assembly and Annotation.</title>
        <authorList>
            <person name="Atibalentja N."/>
            <person name="Keating K."/>
            <person name="Fields C.J."/>
        </authorList>
    </citation>
    <scope>NUCLEOTIDE SEQUENCE</scope>
    <source>
        <strain evidence="11">Niue_2</strain>
        <tissue evidence="11">Leaf</tissue>
    </source>
</reference>
<dbReference type="AlphaFoldDB" id="A0A843VSF2"/>
<protein>
    <recommendedName>
        <fullName evidence="10">Protein kinase domain-containing protein</fullName>
    </recommendedName>
</protein>
<comment type="caution">
    <text evidence="11">The sequence shown here is derived from an EMBL/GenBank/DDBJ whole genome shotgun (WGS) entry which is preliminary data.</text>
</comment>
<dbReference type="PROSITE" id="PS50011">
    <property type="entry name" value="PROTEIN_KINASE_DOM"/>
    <property type="match status" value="1"/>
</dbReference>
<feature type="domain" description="Protein kinase" evidence="10">
    <location>
        <begin position="34"/>
        <end position="155"/>
    </location>
</feature>
<dbReference type="Gene3D" id="3.30.200.20">
    <property type="entry name" value="Phosphorylase Kinase, domain 1"/>
    <property type="match status" value="1"/>
</dbReference>
<dbReference type="InterPro" id="IPR020635">
    <property type="entry name" value="Tyr_kinase_cat_dom"/>
</dbReference>
<dbReference type="InterPro" id="IPR001245">
    <property type="entry name" value="Ser-Thr/Tyr_kinase_cat_dom"/>
</dbReference>
<dbReference type="Pfam" id="PF07714">
    <property type="entry name" value="PK_Tyr_Ser-Thr"/>
    <property type="match status" value="1"/>
</dbReference>
<dbReference type="OrthoDB" id="4062651at2759"/>
<dbReference type="SUPFAM" id="SSF56112">
    <property type="entry name" value="Protein kinase-like (PK-like)"/>
    <property type="match status" value="1"/>
</dbReference>
<evidence type="ECO:0000256" key="6">
    <source>
        <dbReference type="ARBA" id="ARBA00022840"/>
    </source>
</evidence>
<evidence type="ECO:0000256" key="7">
    <source>
        <dbReference type="ARBA" id="ARBA00022989"/>
    </source>
</evidence>
<dbReference type="PANTHER" id="PTHR47974:SF19">
    <property type="entry name" value="RECEPTOR-LIKE SERINE_THREONINE-PROTEIN KINASE"/>
    <property type="match status" value="1"/>
</dbReference>
<dbReference type="InterPro" id="IPR000719">
    <property type="entry name" value="Prot_kinase_dom"/>
</dbReference>
<evidence type="ECO:0000256" key="8">
    <source>
        <dbReference type="ARBA" id="ARBA00023136"/>
    </source>
</evidence>
<gene>
    <name evidence="11" type="ORF">Taro_027787</name>
</gene>
<evidence type="ECO:0000256" key="5">
    <source>
        <dbReference type="ARBA" id="ARBA00022741"/>
    </source>
</evidence>
<dbReference type="PANTHER" id="PTHR47974">
    <property type="entry name" value="OS07G0415500 PROTEIN"/>
    <property type="match status" value="1"/>
</dbReference>
<organism evidence="11 12">
    <name type="scientific">Colocasia esculenta</name>
    <name type="common">Wild taro</name>
    <name type="synonym">Arum esculentum</name>
    <dbReference type="NCBI Taxonomy" id="4460"/>
    <lineage>
        <taxon>Eukaryota</taxon>
        <taxon>Viridiplantae</taxon>
        <taxon>Streptophyta</taxon>
        <taxon>Embryophyta</taxon>
        <taxon>Tracheophyta</taxon>
        <taxon>Spermatophyta</taxon>
        <taxon>Magnoliopsida</taxon>
        <taxon>Liliopsida</taxon>
        <taxon>Araceae</taxon>
        <taxon>Aroideae</taxon>
        <taxon>Colocasieae</taxon>
        <taxon>Colocasia</taxon>
    </lineage>
</organism>
<evidence type="ECO:0000256" key="2">
    <source>
        <dbReference type="ARBA" id="ARBA00022679"/>
    </source>
</evidence>
<dbReference type="GO" id="GO:0016020">
    <property type="term" value="C:membrane"/>
    <property type="evidence" value="ECO:0007669"/>
    <property type="project" value="UniProtKB-SubCell"/>
</dbReference>
<dbReference type="EMBL" id="NMUH01001756">
    <property type="protein sequence ID" value="MQL95123.1"/>
    <property type="molecule type" value="Genomic_DNA"/>
</dbReference>
<evidence type="ECO:0000313" key="12">
    <source>
        <dbReference type="Proteomes" id="UP000652761"/>
    </source>
</evidence>
<keyword evidence="12" id="KW-1185">Reference proteome</keyword>
<keyword evidence="3" id="KW-0812">Transmembrane</keyword>
<evidence type="ECO:0000256" key="9">
    <source>
        <dbReference type="PROSITE-ProRule" id="PRU10141"/>
    </source>
</evidence>
<feature type="binding site" evidence="9">
    <location>
        <position position="63"/>
    </location>
    <ligand>
        <name>ATP</name>
        <dbReference type="ChEBI" id="CHEBI:30616"/>
    </ligand>
</feature>
<dbReference type="Gene3D" id="1.10.510.10">
    <property type="entry name" value="Transferase(Phosphotransferase) domain 1"/>
    <property type="match status" value="1"/>
</dbReference>
<dbReference type="GO" id="GO:0004713">
    <property type="term" value="F:protein tyrosine kinase activity"/>
    <property type="evidence" value="ECO:0007669"/>
    <property type="project" value="InterPro"/>
</dbReference>
<dbReference type="InterPro" id="IPR017441">
    <property type="entry name" value="Protein_kinase_ATP_BS"/>
</dbReference>
<evidence type="ECO:0000256" key="4">
    <source>
        <dbReference type="ARBA" id="ARBA00022729"/>
    </source>
</evidence>
<keyword evidence="5 9" id="KW-0547">Nucleotide-binding</keyword>
<keyword evidence="2" id="KW-0808">Transferase</keyword>